<accession>X1P6H7</accession>
<organism evidence="2">
    <name type="scientific">marine sediment metagenome</name>
    <dbReference type="NCBI Taxonomy" id="412755"/>
    <lineage>
        <taxon>unclassified sequences</taxon>
        <taxon>metagenomes</taxon>
        <taxon>ecological metagenomes</taxon>
    </lineage>
</organism>
<sequence length="41" mass="4685">LKRETNMLIFHDDQHGTAIVTLAGMLSALKIYRKDITEVKI</sequence>
<protein>
    <submittedName>
        <fullName evidence="2">Uncharacterized protein</fullName>
    </submittedName>
</protein>
<dbReference type="SUPFAM" id="SSF51735">
    <property type="entry name" value="NAD(P)-binding Rossmann-fold domains"/>
    <property type="match status" value="1"/>
</dbReference>
<dbReference type="InterPro" id="IPR015884">
    <property type="entry name" value="Malic_enzyme_CS"/>
</dbReference>
<dbReference type="PROSITE" id="PS00331">
    <property type="entry name" value="MALIC_ENZYMES"/>
    <property type="match status" value="1"/>
</dbReference>
<evidence type="ECO:0000256" key="1">
    <source>
        <dbReference type="ARBA" id="ARBA00023002"/>
    </source>
</evidence>
<dbReference type="InterPro" id="IPR051674">
    <property type="entry name" value="Malate_Decarboxylase"/>
</dbReference>
<dbReference type="Gene3D" id="3.40.50.720">
    <property type="entry name" value="NAD(P)-binding Rossmann-like Domain"/>
    <property type="match status" value="1"/>
</dbReference>
<reference evidence="2" key="1">
    <citation type="journal article" date="2014" name="Front. Microbiol.">
        <title>High frequency of phylogenetically diverse reductive dehalogenase-homologous genes in deep subseafloor sedimentary metagenomes.</title>
        <authorList>
            <person name="Kawai M."/>
            <person name="Futagami T."/>
            <person name="Toyoda A."/>
            <person name="Takaki Y."/>
            <person name="Nishi S."/>
            <person name="Hori S."/>
            <person name="Arai W."/>
            <person name="Tsubouchi T."/>
            <person name="Morono Y."/>
            <person name="Uchiyama I."/>
            <person name="Ito T."/>
            <person name="Fujiyama A."/>
            <person name="Inagaki F."/>
            <person name="Takami H."/>
        </authorList>
    </citation>
    <scope>NUCLEOTIDE SEQUENCE</scope>
    <source>
        <strain evidence="2">Expedition CK06-06</strain>
    </source>
</reference>
<dbReference type="GO" id="GO:0016491">
    <property type="term" value="F:oxidoreductase activity"/>
    <property type="evidence" value="ECO:0007669"/>
    <property type="project" value="UniProtKB-KW"/>
</dbReference>
<gene>
    <name evidence="2" type="ORF">S06H3_40505</name>
</gene>
<name>X1P6H7_9ZZZZ</name>
<comment type="caution">
    <text evidence="2">The sequence shown here is derived from an EMBL/GenBank/DDBJ whole genome shotgun (WGS) entry which is preliminary data.</text>
</comment>
<dbReference type="PANTHER" id="PTHR43237:SF4">
    <property type="entry name" value="NADP-DEPENDENT MALIC ENZYME"/>
    <property type="match status" value="1"/>
</dbReference>
<dbReference type="PANTHER" id="PTHR43237">
    <property type="entry name" value="NADP-DEPENDENT MALIC ENZYME"/>
    <property type="match status" value="1"/>
</dbReference>
<feature type="non-terminal residue" evidence="2">
    <location>
        <position position="1"/>
    </location>
</feature>
<proteinExistence type="predicted"/>
<keyword evidence="1" id="KW-0560">Oxidoreductase</keyword>
<evidence type="ECO:0000313" key="2">
    <source>
        <dbReference type="EMBL" id="GAI38056.1"/>
    </source>
</evidence>
<dbReference type="EMBL" id="BARV01024871">
    <property type="protein sequence ID" value="GAI38056.1"/>
    <property type="molecule type" value="Genomic_DNA"/>
</dbReference>
<dbReference type="InterPro" id="IPR036291">
    <property type="entry name" value="NAD(P)-bd_dom_sf"/>
</dbReference>
<dbReference type="AlphaFoldDB" id="X1P6H7"/>